<dbReference type="RefSeq" id="WP_123783326.1">
    <property type="nucleotide sequence ID" value="NZ_RKIK01000088.1"/>
</dbReference>
<dbReference type="Proteomes" id="UP000278792">
    <property type="component" value="Unassembled WGS sequence"/>
</dbReference>
<organism evidence="1 2">
    <name type="scientific">Vibrio ponticus</name>
    <dbReference type="NCBI Taxonomy" id="265668"/>
    <lineage>
        <taxon>Bacteria</taxon>
        <taxon>Pseudomonadati</taxon>
        <taxon>Pseudomonadota</taxon>
        <taxon>Gammaproteobacteria</taxon>
        <taxon>Vibrionales</taxon>
        <taxon>Vibrionaceae</taxon>
        <taxon>Vibrio</taxon>
    </lineage>
</organism>
<evidence type="ECO:0000313" key="1">
    <source>
        <dbReference type="EMBL" id="ROV58202.1"/>
    </source>
</evidence>
<gene>
    <name evidence="1" type="ORF">EGH82_19540</name>
</gene>
<dbReference type="EMBL" id="RKIK01000088">
    <property type="protein sequence ID" value="ROV58202.1"/>
    <property type="molecule type" value="Genomic_DNA"/>
</dbReference>
<name>A0A3N3DUU9_9VIBR</name>
<sequence length="99" mass="11390">MKKYNEDDIQYKGESNGVHSWTTPSGQPYYWHPDWLHIAQEATGHHPKAEIEVPHNETVTKKHALNAILADLNNWATKAMSNNPDFETQAHESQIELKK</sequence>
<proteinExistence type="predicted"/>
<comment type="caution">
    <text evidence="1">The sequence shown here is derived from an EMBL/GenBank/DDBJ whole genome shotgun (WGS) entry which is preliminary data.</text>
</comment>
<protein>
    <submittedName>
        <fullName evidence="1">Uncharacterized protein</fullName>
    </submittedName>
</protein>
<reference evidence="1 2" key="1">
    <citation type="submission" date="2018-11" db="EMBL/GenBank/DDBJ databases">
        <title>Vibrio ponticus strain CAIM 1751 pathogenic for the snapper Lutjanus guttatus.</title>
        <authorList>
            <person name="Soto-Rodriguez S."/>
            <person name="Lozano-Olvera R."/>
            <person name="Gomez-Gil B."/>
        </authorList>
    </citation>
    <scope>NUCLEOTIDE SEQUENCE [LARGE SCALE GENOMIC DNA]</scope>
    <source>
        <strain evidence="1 2">CAIM 1751</strain>
    </source>
</reference>
<accession>A0A3N3DUU9</accession>
<evidence type="ECO:0000313" key="2">
    <source>
        <dbReference type="Proteomes" id="UP000278792"/>
    </source>
</evidence>
<dbReference type="AlphaFoldDB" id="A0A3N3DUU9"/>